<dbReference type="PROSITE" id="PS50088">
    <property type="entry name" value="ANK_REPEAT"/>
    <property type="match status" value="1"/>
</dbReference>
<dbReference type="InterPro" id="IPR002110">
    <property type="entry name" value="Ankyrin_rpt"/>
</dbReference>
<evidence type="ECO:0000256" key="3">
    <source>
        <dbReference type="PROSITE-ProRule" id="PRU00023"/>
    </source>
</evidence>
<evidence type="ECO:0000256" key="2">
    <source>
        <dbReference type="ARBA" id="ARBA00023043"/>
    </source>
</evidence>
<dbReference type="RefSeq" id="WP_058480410.1">
    <property type="nucleotide sequence ID" value="NZ_CAAAIQ010000004.1"/>
</dbReference>
<accession>A0A0W1AAC9</accession>
<keyword evidence="1" id="KW-0677">Repeat</keyword>
<name>A0A0W1AAC9_9GAMM</name>
<reference evidence="4 5" key="1">
    <citation type="submission" date="2015-11" db="EMBL/GenBank/DDBJ databases">
        <title>Genomic analysis of 38 Legionella species identifies large and diverse effector repertoires.</title>
        <authorList>
            <person name="Burstein D."/>
            <person name="Amaro F."/>
            <person name="Zusman T."/>
            <person name="Lifshitz Z."/>
            <person name="Cohen O."/>
            <person name="Gilbert J.A."/>
            <person name="Pupko T."/>
            <person name="Shuman H.A."/>
            <person name="Segal G."/>
        </authorList>
    </citation>
    <scope>NUCLEOTIDE SEQUENCE [LARGE SCALE GENOMIC DNA]</scope>
    <source>
        <strain evidence="4 5">ATCC 51914</strain>
    </source>
</reference>
<dbReference type="OrthoDB" id="6087427at2"/>
<gene>
    <name evidence="4" type="ORF">Lwal_1749</name>
</gene>
<keyword evidence="2 3" id="KW-0040">ANK repeat</keyword>
<dbReference type="PROSITE" id="PS50297">
    <property type="entry name" value="ANK_REP_REGION"/>
    <property type="match status" value="1"/>
</dbReference>
<organism evidence="4 5">
    <name type="scientific">Legionella waltersii</name>
    <dbReference type="NCBI Taxonomy" id="66969"/>
    <lineage>
        <taxon>Bacteria</taxon>
        <taxon>Pseudomonadati</taxon>
        <taxon>Pseudomonadota</taxon>
        <taxon>Gammaproteobacteria</taxon>
        <taxon>Legionellales</taxon>
        <taxon>Legionellaceae</taxon>
        <taxon>Legionella</taxon>
    </lineage>
</organism>
<dbReference type="SUPFAM" id="SSF48403">
    <property type="entry name" value="Ankyrin repeat"/>
    <property type="match status" value="1"/>
</dbReference>
<dbReference type="AlphaFoldDB" id="A0A0W1AAC9"/>
<dbReference type="Gene3D" id="1.25.40.20">
    <property type="entry name" value="Ankyrin repeat-containing domain"/>
    <property type="match status" value="1"/>
</dbReference>
<dbReference type="Proteomes" id="UP000054729">
    <property type="component" value="Unassembled WGS sequence"/>
</dbReference>
<dbReference type="InterPro" id="IPR036770">
    <property type="entry name" value="Ankyrin_rpt-contain_sf"/>
</dbReference>
<feature type="repeat" description="ANK" evidence="3">
    <location>
        <begin position="230"/>
        <end position="262"/>
    </location>
</feature>
<comment type="caution">
    <text evidence="4">The sequence shown here is derived from an EMBL/GenBank/DDBJ whole genome shotgun (WGS) entry which is preliminary data.</text>
</comment>
<evidence type="ECO:0000313" key="4">
    <source>
        <dbReference type="EMBL" id="KTD78314.1"/>
    </source>
</evidence>
<evidence type="ECO:0000256" key="1">
    <source>
        <dbReference type="ARBA" id="ARBA00022737"/>
    </source>
</evidence>
<dbReference type="PANTHER" id="PTHR24126">
    <property type="entry name" value="ANKYRIN REPEAT, PH AND SEC7 DOMAIN CONTAINING PROTEIN SECG-RELATED"/>
    <property type="match status" value="1"/>
</dbReference>
<dbReference type="PATRIC" id="fig|66969.6.peg.1907"/>
<proteinExistence type="predicted"/>
<sequence length="322" mass="37105">MKSANRDEIIKFIFHFLNHFDSPKFSIDELHVQPESTDPDNYIQFINKLCICLRKLRESNQSKMNLKLDTIHHILVIETLSYFRALRLSRPPFLFDIFSPTSELLPELFDFFINDLKVDYRAKWISPFLDVNQNGNTLLIWLIANARNDSAKALLDCLKDKEDVTAFMNEFSNYYRNSAIHLIVGKGYRNRDYNGNKIQTTNLTLLEQILSYGADIDAQTRSDKYTPGLGGWTALHFACVRRDMAYIQFLLEHGANASLRNELGQTPLDMVKLESKKAESLLALQVGPNNFKEIYLADENIVEEIEQLFSNHAVNNSSLLVD</sequence>
<dbReference type="SMART" id="SM00248">
    <property type="entry name" value="ANK"/>
    <property type="match status" value="3"/>
</dbReference>
<dbReference type="EMBL" id="LNZB01000041">
    <property type="protein sequence ID" value="KTD78314.1"/>
    <property type="molecule type" value="Genomic_DNA"/>
</dbReference>
<evidence type="ECO:0000313" key="5">
    <source>
        <dbReference type="Proteomes" id="UP000054729"/>
    </source>
</evidence>
<protein>
    <submittedName>
        <fullName evidence="4">Ankyrin repeat protein</fullName>
    </submittedName>
</protein>
<dbReference type="STRING" id="66969.Lwal_1749"/>
<dbReference type="Pfam" id="PF12796">
    <property type="entry name" value="Ank_2"/>
    <property type="match status" value="1"/>
</dbReference>
<keyword evidence="5" id="KW-1185">Reference proteome</keyword>